<feature type="compositionally biased region" description="Gly residues" evidence="1">
    <location>
        <begin position="37"/>
        <end position="46"/>
    </location>
</feature>
<proteinExistence type="predicted"/>
<organism evidence="2">
    <name type="scientific">Oryza sativa subsp. japonica</name>
    <name type="common">Rice</name>
    <dbReference type="NCBI Taxonomy" id="39947"/>
    <lineage>
        <taxon>Eukaryota</taxon>
        <taxon>Viridiplantae</taxon>
        <taxon>Streptophyta</taxon>
        <taxon>Embryophyta</taxon>
        <taxon>Tracheophyta</taxon>
        <taxon>Spermatophyta</taxon>
        <taxon>Magnoliopsida</taxon>
        <taxon>Liliopsida</taxon>
        <taxon>Poales</taxon>
        <taxon>Poaceae</taxon>
        <taxon>BOP clade</taxon>
        <taxon>Oryzoideae</taxon>
        <taxon>Oryzeae</taxon>
        <taxon>Oryzinae</taxon>
        <taxon>Oryza</taxon>
        <taxon>Oryza sativa</taxon>
    </lineage>
</organism>
<protein>
    <submittedName>
        <fullName evidence="2">Uncharacterized protein OSJNBa0025P13.14</fullName>
    </submittedName>
</protein>
<gene>
    <name evidence="2" type="primary">OSJNBa0025P13.14</name>
</gene>
<reference evidence="2" key="1">
    <citation type="journal article" date="2002" name="Nature">
        <title>The genome sequence and structure of rice chromosome 1.</title>
        <authorList>
            <person name="Sasaki T."/>
            <person name="Matsumoto T."/>
            <person name="Yamamoto K."/>
            <person name="Sakata K."/>
            <person name="Baba T."/>
            <person name="Katayose Y."/>
            <person name="Wu J."/>
            <person name="Niimura Y."/>
            <person name="Cheng Z."/>
            <person name="Nagamura Y."/>
            <person name="Antonio B.A."/>
            <person name="Kanamori H."/>
            <person name="Hosokawa S."/>
            <person name="Masukawa M."/>
            <person name="Arikawa K."/>
            <person name="Chiden Y."/>
            <person name="Hayashi M."/>
            <person name="Okamoto M."/>
            <person name="Ando T."/>
            <person name="Aoki H."/>
            <person name="Arita K."/>
            <person name="Hamada M."/>
            <person name="Harada C."/>
            <person name="Hijishita S."/>
            <person name="Honda M."/>
            <person name="Ichikawa Y."/>
            <person name="Idonuma A."/>
            <person name="Iijima M."/>
            <person name="Ikeda M."/>
            <person name="Ikeno M."/>
            <person name="Itoh S."/>
            <person name="Itoh T."/>
            <person name="Itoh Y."/>
            <person name="Itoh Y."/>
            <person name="Iwabuchi A."/>
            <person name="Kamiya K."/>
            <person name="Karasawa W."/>
            <person name="Katagiri S."/>
            <person name="Kikuta A."/>
            <person name="Kobayashi N."/>
            <person name="Kono I."/>
            <person name="Machita K."/>
            <person name="Maehara T."/>
            <person name="Mizuno H."/>
            <person name="Mizubayashi T."/>
            <person name="Mukai Y."/>
            <person name="Nagasaki H."/>
            <person name="Nakashima M."/>
            <person name="Nakama Y."/>
            <person name="Nakamichi Y."/>
            <person name="Nakamura M."/>
            <person name="Namiki N."/>
            <person name="Negishi M."/>
            <person name="Ohta I."/>
            <person name="Ono N."/>
            <person name="Saji S."/>
            <person name="Sakai K."/>
            <person name="Shibata M."/>
            <person name="Shimokawa T."/>
            <person name="Shomura A."/>
            <person name="Song J."/>
            <person name="Takazaki Y."/>
            <person name="Terasawa K."/>
            <person name="Tsuji K."/>
            <person name="Waki K."/>
            <person name="Yamagata H."/>
            <person name="Yamane H."/>
            <person name="Yoshiki S."/>
            <person name="Yoshihara R."/>
            <person name="Yukawa K."/>
            <person name="Zhong H."/>
            <person name="Iwama H."/>
            <person name="Endo T."/>
            <person name="Ito H."/>
            <person name="Hahn J.H."/>
            <person name="Kim H.I."/>
            <person name="Eun M.Y."/>
            <person name="Yano M."/>
            <person name="Jiang J."/>
            <person name="Gojobori T."/>
        </authorList>
    </citation>
    <scope>NUCLEOTIDE SEQUENCE [LARGE SCALE GENOMIC DNA]</scope>
</reference>
<accession>Q5JNH3</accession>
<name>Q5JNH3_ORYSJ</name>
<dbReference type="Proteomes" id="UP000817658">
    <property type="component" value="Chromosome 1"/>
</dbReference>
<feature type="region of interest" description="Disordered" evidence="1">
    <location>
        <begin position="30"/>
        <end position="52"/>
    </location>
</feature>
<dbReference type="AlphaFoldDB" id="Q5JNH3"/>
<evidence type="ECO:0000256" key="1">
    <source>
        <dbReference type="SAM" id="MobiDB-lite"/>
    </source>
</evidence>
<dbReference type="EMBL" id="AP003140">
    <property type="protein sequence ID" value="BAD86985.1"/>
    <property type="molecule type" value="Genomic_DNA"/>
</dbReference>
<sequence>MGKIKAPVFLMRRRFDDMGEEMPVVRKRKEGRLRLGRNGGAGGGTEFGNDSYTEKEKGVTLSRCGVKQQTHENAFLF</sequence>
<evidence type="ECO:0000313" key="2">
    <source>
        <dbReference type="EMBL" id="BAD86985.1"/>
    </source>
</evidence>